<keyword evidence="6 7" id="KW-0472">Membrane</keyword>
<keyword evidence="5 7" id="KW-1133">Transmembrane helix</keyword>
<dbReference type="PROSITE" id="PS50928">
    <property type="entry name" value="ABC_TM1"/>
    <property type="match status" value="1"/>
</dbReference>
<gene>
    <name evidence="9" type="ORF">DC28_09515</name>
</gene>
<dbReference type="GO" id="GO:0005886">
    <property type="term" value="C:plasma membrane"/>
    <property type="evidence" value="ECO:0007669"/>
    <property type="project" value="UniProtKB-SubCell"/>
</dbReference>
<accession>A0A098QUJ3</accession>
<sequence length="275" mass="30512">MGVRSITGIILILALGFTTLPLIFMITASLMPGGDIMKMPYPWIPQSLKLENFYRAIAGNNDSFIFPRNILNSLIVSSTVTVTTVLLGALTGYSLAKFDYKGKNLVFMMIMATMMIPFETIMIPLYMVATRLGLQNSYAGLILPFLVNAFGVFMMRQYYTTFPDEFIDAARVDGMGEFAIFRKIILPNTGPAVATLAVLAFRSQWDTLLWPLLIAQSESMKTIPLYIVKFAAEKHADYGAMMAVAVIASIPMFILFFTLSRYFVGGSAVYNARKG</sequence>
<keyword evidence="2 7" id="KW-0813">Transport</keyword>
<organism evidence="9 10">
    <name type="scientific">Spirochaeta lutea</name>
    <dbReference type="NCBI Taxonomy" id="1480694"/>
    <lineage>
        <taxon>Bacteria</taxon>
        <taxon>Pseudomonadati</taxon>
        <taxon>Spirochaetota</taxon>
        <taxon>Spirochaetia</taxon>
        <taxon>Spirochaetales</taxon>
        <taxon>Spirochaetaceae</taxon>
        <taxon>Spirochaeta</taxon>
    </lineage>
</organism>
<comment type="subcellular location">
    <subcellularLocation>
        <location evidence="1 7">Cell membrane</location>
        <topology evidence="1 7">Multi-pass membrane protein</topology>
    </subcellularLocation>
</comment>
<evidence type="ECO:0000256" key="3">
    <source>
        <dbReference type="ARBA" id="ARBA00022475"/>
    </source>
</evidence>
<dbReference type="InterPro" id="IPR000515">
    <property type="entry name" value="MetI-like"/>
</dbReference>
<protein>
    <submittedName>
        <fullName evidence="9">ABC transporter permease</fullName>
    </submittedName>
</protein>
<feature type="transmembrane region" description="Helical" evidence="7">
    <location>
        <begin position="179"/>
        <end position="201"/>
    </location>
</feature>
<evidence type="ECO:0000313" key="10">
    <source>
        <dbReference type="Proteomes" id="UP000029692"/>
    </source>
</evidence>
<dbReference type="Gene3D" id="1.10.3720.10">
    <property type="entry name" value="MetI-like"/>
    <property type="match status" value="1"/>
</dbReference>
<keyword evidence="10" id="KW-1185">Reference proteome</keyword>
<dbReference type="GO" id="GO:0055085">
    <property type="term" value="P:transmembrane transport"/>
    <property type="evidence" value="ECO:0007669"/>
    <property type="project" value="InterPro"/>
</dbReference>
<reference evidence="9 10" key="1">
    <citation type="submission" date="2014-05" db="EMBL/GenBank/DDBJ databases">
        <title>De novo Genome Sequence of Spirocheata sp.</title>
        <authorList>
            <person name="Shivani Y."/>
            <person name="Subhash Y."/>
            <person name="Tushar L."/>
            <person name="Sasikala C."/>
            <person name="Ramana C.V."/>
        </authorList>
    </citation>
    <scope>NUCLEOTIDE SEQUENCE [LARGE SCALE GENOMIC DNA]</scope>
    <source>
        <strain evidence="9 10">JC230</strain>
    </source>
</reference>
<evidence type="ECO:0000256" key="2">
    <source>
        <dbReference type="ARBA" id="ARBA00022448"/>
    </source>
</evidence>
<keyword evidence="3" id="KW-1003">Cell membrane</keyword>
<dbReference type="InterPro" id="IPR035906">
    <property type="entry name" value="MetI-like_sf"/>
</dbReference>
<evidence type="ECO:0000256" key="7">
    <source>
        <dbReference type="RuleBase" id="RU363032"/>
    </source>
</evidence>
<dbReference type="eggNOG" id="COG0395">
    <property type="taxonomic scope" value="Bacteria"/>
</dbReference>
<feature type="transmembrane region" description="Helical" evidence="7">
    <location>
        <begin position="6"/>
        <end position="31"/>
    </location>
</feature>
<dbReference type="CDD" id="cd06261">
    <property type="entry name" value="TM_PBP2"/>
    <property type="match status" value="1"/>
</dbReference>
<dbReference type="Proteomes" id="UP000029692">
    <property type="component" value="Unassembled WGS sequence"/>
</dbReference>
<dbReference type="SUPFAM" id="SSF161098">
    <property type="entry name" value="MetI-like"/>
    <property type="match status" value="1"/>
</dbReference>
<dbReference type="STRING" id="1480694.DC28_09515"/>
<dbReference type="PANTHER" id="PTHR43744">
    <property type="entry name" value="ABC TRANSPORTER PERMEASE PROTEIN MG189-RELATED-RELATED"/>
    <property type="match status" value="1"/>
</dbReference>
<evidence type="ECO:0000313" key="9">
    <source>
        <dbReference type="EMBL" id="KGE71530.1"/>
    </source>
</evidence>
<comment type="similarity">
    <text evidence="7">Belongs to the binding-protein-dependent transport system permease family.</text>
</comment>
<name>A0A098QUJ3_9SPIO</name>
<evidence type="ECO:0000256" key="6">
    <source>
        <dbReference type="ARBA" id="ARBA00023136"/>
    </source>
</evidence>
<feature type="transmembrane region" description="Helical" evidence="7">
    <location>
        <begin position="138"/>
        <end position="159"/>
    </location>
</feature>
<evidence type="ECO:0000256" key="4">
    <source>
        <dbReference type="ARBA" id="ARBA00022692"/>
    </source>
</evidence>
<dbReference type="Pfam" id="PF00528">
    <property type="entry name" value="BPD_transp_1"/>
    <property type="match status" value="1"/>
</dbReference>
<proteinExistence type="inferred from homology"/>
<feature type="transmembrane region" description="Helical" evidence="7">
    <location>
        <begin position="240"/>
        <end position="264"/>
    </location>
</feature>
<comment type="caution">
    <text evidence="9">The sequence shown here is derived from an EMBL/GenBank/DDBJ whole genome shotgun (WGS) entry which is preliminary data.</text>
</comment>
<evidence type="ECO:0000259" key="8">
    <source>
        <dbReference type="PROSITE" id="PS50928"/>
    </source>
</evidence>
<dbReference type="AlphaFoldDB" id="A0A098QUJ3"/>
<dbReference type="EMBL" id="JNUP01000065">
    <property type="protein sequence ID" value="KGE71530.1"/>
    <property type="molecule type" value="Genomic_DNA"/>
</dbReference>
<evidence type="ECO:0000256" key="5">
    <source>
        <dbReference type="ARBA" id="ARBA00022989"/>
    </source>
</evidence>
<dbReference type="PANTHER" id="PTHR43744:SF2">
    <property type="entry name" value="ARABINOOLIGOSACCHARIDES TRANSPORT SYSTEM PERMEASE PROTEIN ARAQ"/>
    <property type="match status" value="1"/>
</dbReference>
<feature type="transmembrane region" description="Helical" evidence="7">
    <location>
        <begin position="70"/>
        <end position="93"/>
    </location>
</feature>
<feature type="domain" description="ABC transmembrane type-1" evidence="8">
    <location>
        <begin position="70"/>
        <end position="259"/>
    </location>
</feature>
<evidence type="ECO:0000256" key="1">
    <source>
        <dbReference type="ARBA" id="ARBA00004651"/>
    </source>
</evidence>
<feature type="transmembrane region" description="Helical" evidence="7">
    <location>
        <begin position="105"/>
        <end position="126"/>
    </location>
</feature>
<keyword evidence="4 7" id="KW-0812">Transmembrane</keyword>